<evidence type="ECO:0000313" key="1">
    <source>
        <dbReference type="EMBL" id="MPM15160.1"/>
    </source>
</evidence>
<dbReference type="InterPro" id="IPR016181">
    <property type="entry name" value="Acyl_CoA_acyltransferase"/>
</dbReference>
<dbReference type="AlphaFoldDB" id="A0A644XFZ3"/>
<protein>
    <recommendedName>
        <fullName evidence="2">N-acetyltransferase domain-containing protein</fullName>
    </recommendedName>
</protein>
<dbReference type="EMBL" id="VSSQ01002396">
    <property type="protein sequence ID" value="MPM15160.1"/>
    <property type="molecule type" value="Genomic_DNA"/>
</dbReference>
<comment type="caution">
    <text evidence="1">The sequence shown here is derived from an EMBL/GenBank/DDBJ whole genome shotgun (WGS) entry which is preliminary data.</text>
</comment>
<proteinExistence type="predicted"/>
<dbReference type="Gene3D" id="3.40.630.30">
    <property type="match status" value="1"/>
</dbReference>
<sequence>MILEKFDIKLRSLSQCDLEMVRTARNSDFIRNRMIYREIISPEMQQHWYNSLDPANDIYLIVEHNEKPRGLINIRNIRYDHDENESGVFFWDNEALQSHLPVITSWLAGEAGYHLLGGQQTTVQVLKSNKQAFEFNQSIGFQIISETEHLYIMQQTKESFSQSTLDGRNRYLAQTGGDKLLKLSFGDHPQDDFRQSGLLNFHQIIKVSPVRQIDRVFWYNVDF</sequence>
<accession>A0A644XFZ3</accession>
<gene>
    <name evidence="1" type="ORF">SDC9_61526</name>
</gene>
<organism evidence="1">
    <name type="scientific">bioreactor metagenome</name>
    <dbReference type="NCBI Taxonomy" id="1076179"/>
    <lineage>
        <taxon>unclassified sequences</taxon>
        <taxon>metagenomes</taxon>
        <taxon>ecological metagenomes</taxon>
    </lineage>
</organism>
<evidence type="ECO:0008006" key="2">
    <source>
        <dbReference type="Google" id="ProtNLM"/>
    </source>
</evidence>
<name>A0A644XFZ3_9ZZZZ</name>
<reference evidence="1" key="1">
    <citation type="submission" date="2019-08" db="EMBL/GenBank/DDBJ databases">
        <authorList>
            <person name="Kucharzyk K."/>
            <person name="Murdoch R.W."/>
            <person name="Higgins S."/>
            <person name="Loffler F."/>
        </authorList>
    </citation>
    <scope>NUCLEOTIDE SEQUENCE</scope>
</reference>
<dbReference type="SUPFAM" id="SSF55729">
    <property type="entry name" value="Acyl-CoA N-acyltransferases (Nat)"/>
    <property type="match status" value="1"/>
</dbReference>